<dbReference type="InterPro" id="IPR038299">
    <property type="entry name" value="DAO_C_sf"/>
</dbReference>
<protein>
    <submittedName>
        <fullName evidence="8">Glycerol-3-phosphate dehydrogenase</fullName>
        <ecNumber evidence="8">1.1.5.3</ecNumber>
    </submittedName>
</protein>
<evidence type="ECO:0000259" key="7">
    <source>
        <dbReference type="Pfam" id="PF16901"/>
    </source>
</evidence>
<dbReference type="Gene3D" id="3.50.50.60">
    <property type="entry name" value="FAD/NAD(P)-binding domain"/>
    <property type="match status" value="1"/>
</dbReference>
<dbReference type="Proteomes" id="UP001596101">
    <property type="component" value="Unassembled WGS sequence"/>
</dbReference>
<evidence type="ECO:0000256" key="4">
    <source>
        <dbReference type="ARBA" id="ARBA00022827"/>
    </source>
</evidence>
<dbReference type="EMBL" id="JBHSMR010000013">
    <property type="protein sequence ID" value="MFC5478987.1"/>
    <property type="molecule type" value="Genomic_DNA"/>
</dbReference>
<accession>A0ABW0MPR0</accession>
<dbReference type="Gene3D" id="1.10.8.870">
    <property type="entry name" value="Alpha-glycerophosphate oxidase, cap domain"/>
    <property type="match status" value="1"/>
</dbReference>
<comment type="caution">
    <text evidence="8">The sequence shown here is derived from an EMBL/GenBank/DDBJ whole genome shotgun (WGS) entry which is preliminary data.</text>
</comment>
<feature type="domain" description="Alpha-glycerophosphate oxidase C-terminal" evidence="7">
    <location>
        <begin position="407"/>
        <end position="515"/>
    </location>
</feature>
<dbReference type="NCBIfam" id="NF008899">
    <property type="entry name" value="PRK12266.1"/>
    <property type="match status" value="1"/>
</dbReference>
<dbReference type="Gene3D" id="3.30.9.10">
    <property type="entry name" value="D-Amino Acid Oxidase, subunit A, domain 2"/>
    <property type="match status" value="1"/>
</dbReference>
<proteinExistence type="inferred from homology"/>
<dbReference type="PANTHER" id="PTHR11985:SF15">
    <property type="entry name" value="GLYCEROL-3-PHOSPHATE DEHYDROGENASE, MITOCHONDRIAL"/>
    <property type="match status" value="1"/>
</dbReference>
<dbReference type="SUPFAM" id="SSF51905">
    <property type="entry name" value="FAD/NAD(P)-binding domain"/>
    <property type="match status" value="1"/>
</dbReference>
<keyword evidence="3" id="KW-0285">Flavoprotein</keyword>
<evidence type="ECO:0000313" key="9">
    <source>
        <dbReference type="Proteomes" id="UP001596101"/>
    </source>
</evidence>
<gene>
    <name evidence="8" type="primary">glpD</name>
    <name evidence="8" type="ORF">ACFPQ5_12335</name>
</gene>
<dbReference type="InterPro" id="IPR031656">
    <property type="entry name" value="DAO_C"/>
</dbReference>
<dbReference type="Pfam" id="PF01266">
    <property type="entry name" value="DAO"/>
    <property type="match status" value="1"/>
</dbReference>
<dbReference type="EC" id="1.1.5.3" evidence="8"/>
<dbReference type="InterPro" id="IPR036188">
    <property type="entry name" value="FAD/NAD-bd_sf"/>
</dbReference>
<evidence type="ECO:0000313" key="8">
    <source>
        <dbReference type="EMBL" id="MFC5478987.1"/>
    </source>
</evidence>
<reference evidence="9" key="1">
    <citation type="journal article" date="2019" name="Int. J. Syst. Evol. Microbiol.">
        <title>The Global Catalogue of Microorganisms (GCM) 10K type strain sequencing project: providing services to taxonomists for standard genome sequencing and annotation.</title>
        <authorList>
            <consortium name="The Broad Institute Genomics Platform"/>
            <consortium name="The Broad Institute Genome Sequencing Center for Infectious Disease"/>
            <person name="Wu L."/>
            <person name="Ma J."/>
        </authorList>
    </citation>
    <scope>NUCLEOTIDE SEQUENCE [LARGE SCALE GENOMIC DNA]</scope>
    <source>
        <strain evidence="9">CCUG 43111</strain>
    </source>
</reference>
<name>A0ABW0MPR0_9BURK</name>
<dbReference type="InterPro" id="IPR006076">
    <property type="entry name" value="FAD-dep_OxRdtase"/>
</dbReference>
<dbReference type="GO" id="GO:0004368">
    <property type="term" value="F:glycerol-3-phosphate dehydrogenase (quinone) activity"/>
    <property type="evidence" value="ECO:0007669"/>
    <property type="project" value="UniProtKB-EC"/>
</dbReference>
<evidence type="ECO:0000256" key="3">
    <source>
        <dbReference type="ARBA" id="ARBA00022630"/>
    </source>
</evidence>
<dbReference type="Pfam" id="PF16901">
    <property type="entry name" value="DAO_C"/>
    <property type="match status" value="1"/>
</dbReference>
<organism evidence="8 9">
    <name type="scientific">Massilia suwonensis</name>
    <dbReference type="NCBI Taxonomy" id="648895"/>
    <lineage>
        <taxon>Bacteria</taxon>
        <taxon>Pseudomonadati</taxon>
        <taxon>Pseudomonadota</taxon>
        <taxon>Betaproteobacteria</taxon>
        <taxon>Burkholderiales</taxon>
        <taxon>Oxalobacteraceae</taxon>
        <taxon>Telluria group</taxon>
        <taxon>Massilia</taxon>
    </lineage>
</organism>
<comment type="similarity">
    <text evidence="2">Belongs to the FAD-dependent glycerol-3-phosphate dehydrogenase family.</text>
</comment>
<evidence type="ECO:0000259" key="6">
    <source>
        <dbReference type="Pfam" id="PF01266"/>
    </source>
</evidence>
<dbReference type="InterPro" id="IPR000447">
    <property type="entry name" value="G3P_DH_FAD-dep"/>
</dbReference>
<evidence type="ECO:0000256" key="5">
    <source>
        <dbReference type="ARBA" id="ARBA00023002"/>
    </source>
</evidence>
<dbReference type="RefSeq" id="WP_379755664.1">
    <property type="nucleotide sequence ID" value="NZ_JBHSMR010000013.1"/>
</dbReference>
<evidence type="ECO:0000256" key="2">
    <source>
        <dbReference type="ARBA" id="ARBA00007330"/>
    </source>
</evidence>
<comment type="cofactor">
    <cofactor evidence="1">
        <name>FAD</name>
        <dbReference type="ChEBI" id="CHEBI:57692"/>
    </cofactor>
</comment>
<dbReference type="Gene3D" id="6.10.250.1890">
    <property type="match status" value="1"/>
</dbReference>
<dbReference type="PRINTS" id="PR01001">
    <property type="entry name" value="FADG3PDH"/>
</dbReference>
<keyword evidence="4" id="KW-0274">FAD</keyword>
<dbReference type="NCBIfam" id="NF009906">
    <property type="entry name" value="PRK13369.1"/>
    <property type="match status" value="1"/>
</dbReference>
<keyword evidence="5 8" id="KW-0560">Oxidoreductase</keyword>
<evidence type="ECO:0000256" key="1">
    <source>
        <dbReference type="ARBA" id="ARBA00001974"/>
    </source>
</evidence>
<keyword evidence="9" id="KW-1185">Reference proteome</keyword>
<sequence length="528" mass="58206">MEAAYTGSVCDSKGGPVDEQATRYECDVLIVGGGINGAAIARDAAGRGLRVVLCEKDDLAQHTSSASSKLIHGGLRYLEHYEFGLVRKALLERETLLRSAPHIMRPLRFIMPHDAGARPAWLIRAGLFLYDRLARREFLPGSHGLDLRSHPAGDALQPQFTHGFMYSDGWVDDARLVVLNALDAHERGAVVLTHARCNRPQRHPDGWSATLETEGRHLHVTARCLVNAAGPWAARFLLGATNASGGQALRLIKGSHIVVPRLFEHPHAYIFQHPDGRIVFALPYEGAFTLVGTTDVDFRGELDKVAISLEEIDYLCRLVNRYFRRQLTPADVLWSYAGVRPLVEDAAASAARATRDFRLEPDLAGAPLLSVFGGKITTSRKLAEQAVDWICRALGRAVPAWTELACLPGGDLYGPRPDKRSVLEFAAWSARQAGRYHWLPAPLLERYLRAYGTRVHTLLARRNSLADMGQEVVPGLYAAEIDYLMTHEWARGSADILWRRTKLGLHLAPGSAALLDEWIAAKQGALAL</sequence>
<feature type="domain" description="FAD dependent oxidoreductase" evidence="6">
    <location>
        <begin position="27"/>
        <end position="377"/>
    </location>
</feature>
<dbReference type="PANTHER" id="PTHR11985">
    <property type="entry name" value="GLYCEROL-3-PHOSPHATE DEHYDROGENASE"/>
    <property type="match status" value="1"/>
</dbReference>